<accession>A0A0F7G0U4</accession>
<dbReference type="PANTHER" id="PTHR36503:SF2">
    <property type="entry name" value="BLR2408 PROTEIN"/>
    <property type="match status" value="1"/>
</dbReference>
<dbReference type="PROSITE" id="PS51819">
    <property type="entry name" value="VOC"/>
    <property type="match status" value="1"/>
</dbReference>
<dbReference type="KEGG" id="sxi:SXIM_46480"/>
<gene>
    <name evidence="2" type="ORF">SXIM_46480</name>
</gene>
<organism evidence="2 3">
    <name type="scientific">Streptomyces xiamenensis</name>
    <dbReference type="NCBI Taxonomy" id="408015"/>
    <lineage>
        <taxon>Bacteria</taxon>
        <taxon>Bacillati</taxon>
        <taxon>Actinomycetota</taxon>
        <taxon>Actinomycetes</taxon>
        <taxon>Kitasatosporales</taxon>
        <taxon>Streptomycetaceae</taxon>
        <taxon>Streptomyces</taxon>
    </lineage>
</organism>
<evidence type="ECO:0000313" key="3">
    <source>
        <dbReference type="Proteomes" id="UP000034034"/>
    </source>
</evidence>
<dbReference type="Pfam" id="PF00903">
    <property type="entry name" value="Glyoxalase"/>
    <property type="match status" value="1"/>
</dbReference>
<dbReference type="Proteomes" id="UP000034034">
    <property type="component" value="Chromosome"/>
</dbReference>
<dbReference type="STRING" id="408015.SXIM_46480"/>
<reference evidence="2" key="1">
    <citation type="submission" date="2019-08" db="EMBL/GenBank/DDBJ databases">
        <title>Complete genome sequence of a mangrove-derived Streptomyces xiamenensis.</title>
        <authorList>
            <person name="Xu J."/>
        </authorList>
    </citation>
    <scope>NUCLEOTIDE SEQUENCE</scope>
    <source>
        <strain evidence="2">318</strain>
    </source>
</reference>
<proteinExistence type="predicted"/>
<keyword evidence="3" id="KW-1185">Reference proteome</keyword>
<protein>
    <submittedName>
        <fullName evidence="2">Glyoxalase/Bleomycin resistance protein/Dioxygenase superfamily protein</fullName>
    </submittedName>
</protein>
<evidence type="ECO:0000259" key="1">
    <source>
        <dbReference type="PROSITE" id="PS51819"/>
    </source>
</evidence>
<dbReference type="HOGENOM" id="CLU_046006_21_0_11"/>
<dbReference type="EMBL" id="CP009922">
    <property type="protein sequence ID" value="AKG46032.1"/>
    <property type="molecule type" value="Genomic_DNA"/>
</dbReference>
<dbReference type="InterPro" id="IPR037523">
    <property type="entry name" value="VOC_core"/>
</dbReference>
<dbReference type="Gene3D" id="3.10.180.10">
    <property type="entry name" value="2,3-Dihydroxybiphenyl 1,2-Dioxygenase, domain 1"/>
    <property type="match status" value="1"/>
</dbReference>
<dbReference type="SUPFAM" id="SSF54593">
    <property type="entry name" value="Glyoxalase/Bleomycin resistance protein/Dihydroxybiphenyl dioxygenase"/>
    <property type="match status" value="1"/>
</dbReference>
<dbReference type="InterPro" id="IPR029068">
    <property type="entry name" value="Glyas_Bleomycin-R_OHBP_Dase"/>
</dbReference>
<dbReference type="InterPro" id="IPR004360">
    <property type="entry name" value="Glyas_Fos-R_dOase_dom"/>
</dbReference>
<dbReference type="GO" id="GO:0051213">
    <property type="term" value="F:dioxygenase activity"/>
    <property type="evidence" value="ECO:0007669"/>
    <property type="project" value="UniProtKB-KW"/>
</dbReference>
<dbReference type="AlphaFoldDB" id="A0A0F7G0U4"/>
<dbReference type="PATRIC" id="fig|408015.6.peg.4705"/>
<dbReference type="PANTHER" id="PTHR36503">
    <property type="entry name" value="BLR2520 PROTEIN"/>
    <property type="match status" value="1"/>
</dbReference>
<dbReference type="RefSeq" id="WP_030730460.1">
    <property type="nucleotide sequence ID" value="NZ_CP009922.3"/>
</dbReference>
<evidence type="ECO:0000313" key="2">
    <source>
        <dbReference type="EMBL" id="AKG46032.1"/>
    </source>
</evidence>
<sequence length="137" mass="15343">MANTNIFVNLPVQDLDRSKEFYSRLGFTQNEQFSDENAACFVIEENSIYVMLLVKPFFAKFTDKELADTERTAAVITALSADTRQGVDDLADRALAAGGKHSKDPMEEGPMYGRSFQDPDGHLWEVMWMDPAALQNG</sequence>
<feature type="domain" description="VOC" evidence="1">
    <location>
        <begin position="4"/>
        <end position="129"/>
    </location>
</feature>
<name>A0A0F7G0U4_9ACTN</name>